<evidence type="ECO:0000256" key="2">
    <source>
        <dbReference type="ARBA" id="ARBA00004496"/>
    </source>
</evidence>
<proteinExistence type="predicted"/>
<feature type="domain" description="Deleted in lung and esophageal cancer protein 1 Ig-like" evidence="8">
    <location>
        <begin position="342"/>
        <end position="435"/>
    </location>
</feature>
<evidence type="ECO:0000256" key="6">
    <source>
        <dbReference type="SAM" id="MobiDB-lite"/>
    </source>
</evidence>
<dbReference type="InterPro" id="IPR013783">
    <property type="entry name" value="Ig-like_fold"/>
</dbReference>
<dbReference type="FunCoup" id="A0A6P8QJG1">
    <property type="interactions" value="169"/>
</dbReference>
<name>A0A6P8QJG1_GEOSA</name>
<evidence type="ECO:0000313" key="9">
    <source>
        <dbReference type="Proteomes" id="UP000515159"/>
    </source>
</evidence>
<dbReference type="InterPro" id="IPR053879">
    <property type="entry name" value="HYDIN_VesB_CFA65-like_Ig"/>
</dbReference>
<keyword evidence="3" id="KW-0963">Cytoplasm</keyword>
<dbReference type="CTD" id="9940"/>
<evidence type="ECO:0000259" key="7">
    <source>
        <dbReference type="Pfam" id="PF22544"/>
    </source>
</evidence>
<evidence type="ECO:0000256" key="5">
    <source>
        <dbReference type="ARBA" id="ARBA00023273"/>
    </source>
</evidence>
<evidence type="ECO:0000259" key="8">
    <source>
        <dbReference type="Pfam" id="PF23277"/>
    </source>
</evidence>
<dbReference type="InParanoid" id="A0A6P8QJG1"/>
<keyword evidence="4" id="KW-0969">Cilium</keyword>
<dbReference type="OrthoDB" id="2115465at2759"/>
<evidence type="ECO:0000256" key="4">
    <source>
        <dbReference type="ARBA" id="ARBA00023069"/>
    </source>
</evidence>
<dbReference type="KEGG" id="gsh:117354358"/>
<keyword evidence="5" id="KW-0966">Cell projection</keyword>
<dbReference type="PANTHER" id="PTHR46348">
    <property type="entry name" value="DELETED IN LUNG AND ESOPHAGEAL CANCER PROTEIN 1"/>
    <property type="match status" value="1"/>
</dbReference>
<sequence length="1717" mass="192589">MSGKQDYSSTNIRKHGSESSEMSAVIEIFKMQRPEDCGIFSSSSPAMFRPKPLSERSQDISYLLTNMFKNLYTGDVIGKDKGKSLLTSRGGDNLYHEKFLEELQKVRTVHSQRMRDADMAERHIIQARARATAEEERATKMQLEETGERFADLKLPPVDSYFRWCVNNDLLKKHNLICPEDYISDPVPLTRAPKETPNVGHLKETVCFKQHISRSPVDDGYTKLPTPTLTMESKPTTSDSNLTLSSVSRSKIQLINYPKSRSSMKFRWKDDMLYEDRIQNRSDLAQLESRHNYLKNSRFFPPNSMYSGRSLITALKKTERIIAGRKKVFQESDPLLPIPVFLSNPPLVLFAEYELGQTYEMTIELRNLTSVSRRLRIIPPSTSCFSIGLGKFPGEGGIVAPGMSCQYTVRFVPDSLGDNSDIVIVESQALYPLIIPLEARRPPPILTLPSTVDCGACIIGGVKVLQIVCINEGLSCGRFCVMPKNKWPATNFRNITDAKFVEQGPFGIQPTLIQLFPGQATLLEIVFFPTSVGYFKQAFTFVCDNCQVKHLTVTGLGQLIGLELISVSDNESRLELGELKDLAAEYIVRFESSNLFATSEKKLLIRNYTHVELPFYWQIMKPNLQALLPGELPDPAKIKYDQDIDTAFSISPVHGVLPPHSDSEFILSYTPKELKMFHSVVQMVLLDIPEPPCESVKREKMLAEIEPVTADAIVLDIDAKGDTEPFKVLLDPYAIMLPGKYFIGATIRKQFKMWNNSKTAITYEWEKIIDCDIIQIEPYTGNIEPNECCELEINLTGGRNRFVIHKLRCNIQHSPEPVLLHVEASFKGPTVSIDIPSLKLGLIKLGEKTLSAFQINNKSQLPAKWKLQESKACITARNENKSQFKINPSSGELPPLSSVQVSVLFNPLWCQSLHTVLELAIENGEDSHLPVYATVQTPQVCLLSSHLKFNDIYIGVPVQATVTLFNNGLLPAKYIWGKPFGTHSTYCSITIFSTSGSLGPNEEAVLTIELTAYTLEELSDLAICCSVEDMKNPLVLTISAKAEGLHVTYSIFREKELDSASLSDDVLLDFGSEVILHNTVKRYVVLTNHTAITAPFKLKTAFFSGCLLQSNIEVTSLSTASMIRRTKQFEMHAANKVQYDFVAAVLSDGKGAAFLSQPSNGILEAFGQLVIEVSAYNNMWGEYHDEMICKVGDLEPTIIPIQLSVKGCPIYFQMTGPRHDGEAKISFGTHISGGDTISRCLRMRNTSPYDIRIDWEMYNQDEDDTKLLDLLVFYGDPFPLKDIDGNEIIKCSSYSSESEDSDISWDRIPSSTESRSSLSHPTDEEEDEFGKIGDMINENKLITVILRVHEGVLADYPYYLSPRQIVIPAKSGISIYVSFTPLMPSEVISKVECAGFALGFLNLDKKGQSIPGKVNRSQGFGMKPMKLEFKAVMKPALLTIEMDDDEGMVFYSMASDLIPDHPVSKILTESLTTRNLKLINSTETPLYFQLLLTKPFKLLGIDPNQSVKTSYSDRDEQGGNLVLRPHENMLVQVSFCTTLELLTYQNMPANKLAFGVQLLESEDGHKKLKIYQNLEIEYNNKTVQQIPLYANLTVPVLELSCDTVDFGTCFVGQTRTKEIFLFNKSGSKSYWTALIDKHDTFDQQEIFSVSPISGMLEALVFHMSASREVLLINFTARNSKKYEAAMTIHGMLGEKPCRVQLCGQGSYDEKYEVLFTM</sequence>
<feature type="region of interest" description="Disordered" evidence="6">
    <location>
        <begin position="1297"/>
        <end position="1330"/>
    </location>
</feature>
<accession>A0A6P8QJG1</accession>
<dbReference type="Pfam" id="PF23316">
    <property type="entry name" value="Ig_DLEC1_6th"/>
    <property type="match status" value="1"/>
</dbReference>
<protein>
    <submittedName>
        <fullName evidence="10">Deleted in lung and esophageal cancer protein 1 isoform X1</fullName>
    </submittedName>
</protein>
<comment type="subcellular location">
    <subcellularLocation>
        <location evidence="1">Cell projection</location>
        <location evidence="1">Cilium</location>
    </subcellularLocation>
    <subcellularLocation>
        <location evidence="2">Cytoplasm</location>
    </subcellularLocation>
</comment>
<dbReference type="Pfam" id="PF22544">
    <property type="entry name" value="HYDIN_VesB_CFA65-like_Ig"/>
    <property type="match status" value="1"/>
</dbReference>
<dbReference type="GO" id="GO:0005929">
    <property type="term" value="C:cilium"/>
    <property type="evidence" value="ECO:0007669"/>
    <property type="project" value="TreeGrafter"/>
</dbReference>
<dbReference type="GO" id="GO:0008285">
    <property type="term" value="P:negative regulation of cell population proliferation"/>
    <property type="evidence" value="ECO:0007669"/>
    <property type="project" value="InterPro"/>
</dbReference>
<evidence type="ECO:0000313" key="10">
    <source>
        <dbReference type="RefSeq" id="XP_033787628.1"/>
    </source>
</evidence>
<dbReference type="GO" id="GO:0005737">
    <property type="term" value="C:cytoplasm"/>
    <property type="evidence" value="ECO:0007669"/>
    <property type="project" value="TreeGrafter"/>
</dbReference>
<dbReference type="RefSeq" id="XP_033787628.1">
    <property type="nucleotide sequence ID" value="XM_033931737.1"/>
</dbReference>
<dbReference type="GO" id="GO:0015631">
    <property type="term" value="F:tubulin binding"/>
    <property type="evidence" value="ECO:0007669"/>
    <property type="project" value="TreeGrafter"/>
</dbReference>
<evidence type="ECO:0000256" key="3">
    <source>
        <dbReference type="ARBA" id="ARBA00022490"/>
    </source>
</evidence>
<evidence type="ECO:0000256" key="1">
    <source>
        <dbReference type="ARBA" id="ARBA00004138"/>
    </source>
</evidence>
<dbReference type="InterPro" id="IPR059041">
    <property type="entry name" value="Ig_DLEC1_1"/>
</dbReference>
<keyword evidence="9" id="KW-1185">Reference proteome</keyword>
<feature type="compositionally biased region" description="Polar residues" evidence="6">
    <location>
        <begin position="1309"/>
        <end position="1320"/>
    </location>
</feature>
<dbReference type="InterPro" id="IPR033304">
    <property type="entry name" value="DLEC1"/>
</dbReference>
<reference evidence="10" key="1">
    <citation type="submission" date="2025-08" db="UniProtKB">
        <authorList>
            <consortium name="RefSeq"/>
        </authorList>
    </citation>
    <scope>IDENTIFICATION</scope>
</reference>
<dbReference type="Proteomes" id="UP000515159">
    <property type="component" value="Chromosome 2"/>
</dbReference>
<organism evidence="9 10">
    <name type="scientific">Geotrypetes seraphini</name>
    <name type="common">Gaboon caecilian</name>
    <name type="synonym">Caecilia seraphini</name>
    <dbReference type="NCBI Taxonomy" id="260995"/>
    <lineage>
        <taxon>Eukaryota</taxon>
        <taxon>Metazoa</taxon>
        <taxon>Chordata</taxon>
        <taxon>Craniata</taxon>
        <taxon>Vertebrata</taxon>
        <taxon>Euteleostomi</taxon>
        <taxon>Amphibia</taxon>
        <taxon>Gymnophiona</taxon>
        <taxon>Geotrypetes</taxon>
    </lineage>
</organism>
<dbReference type="Pfam" id="PF23277">
    <property type="entry name" value="Ig_Dlec1_1"/>
    <property type="match status" value="1"/>
</dbReference>
<feature type="domain" description="HYDIN/VesB/CFA65-like Ig-like" evidence="7">
    <location>
        <begin position="829"/>
        <end position="933"/>
    </location>
</feature>
<dbReference type="Gene3D" id="2.60.40.10">
    <property type="entry name" value="Immunoglobulins"/>
    <property type="match status" value="8"/>
</dbReference>
<dbReference type="PANTHER" id="PTHR46348:SF1">
    <property type="entry name" value="DELETED IN LUNG AND ESOPHAGEAL CANCER PROTEIN 1"/>
    <property type="match status" value="1"/>
</dbReference>
<gene>
    <name evidence="10" type="primary">DLEC1</name>
</gene>
<dbReference type="GeneID" id="117354358"/>